<dbReference type="AlphaFoldDB" id="A0A7K3PP18"/>
<accession>A0A7K3PP18</accession>
<reference evidence="2 3" key="1">
    <citation type="submission" date="2020-01" db="EMBL/GenBank/DDBJ databases">
        <title>Insect and environment-associated Actinomycetes.</title>
        <authorList>
            <person name="Currrie C."/>
            <person name="Chevrette M."/>
            <person name="Carlson C."/>
            <person name="Stubbendieck R."/>
            <person name="Wendt-Pienkowski E."/>
        </authorList>
    </citation>
    <scope>NUCLEOTIDE SEQUENCE [LARGE SCALE GENOMIC DNA]</scope>
    <source>
        <strain evidence="2 3">SID14163</strain>
    </source>
</reference>
<feature type="non-terminal residue" evidence="2">
    <location>
        <position position="1"/>
    </location>
</feature>
<gene>
    <name evidence="2" type="ORF">G3I32_20185</name>
</gene>
<dbReference type="Proteomes" id="UP000470446">
    <property type="component" value="Unassembled WGS sequence"/>
</dbReference>
<feature type="non-terminal residue" evidence="2">
    <location>
        <position position="87"/>
    </location>
</feature>
<dbReference type="EMBL" id="JAAGMA010000543">
    <property type="protein sequence ID" value="NEB11131.1"/>
    <property type="molecule type" value="Genomic_DNA"/>
</dbReference>
<organism evidence="2 3">
    <name type="scientific">Streptomyces coelicoflavus</name>
    <dbReference type="NCBI Taxonomy" id="285562"/>
    <lineage>
        <taxon>Bacteria</taxon>
        <taxon>Bacillati</taxon>
        <taxon>Actinomycetota</taxon>
        <taxon>Actinomycetes</taxon>
        <taxon>Kitasatosporales</taxon>
        <taxon>Streptomycetaceae</taxon>
        <taxon>Streptomyces</taxon>
    </lineage>
</organism>
<feature type="region of interest" description="Disordered" evidence="1">
    <location>
        <begin position="59"/>
        <end position="87"/>
    </location>
</feature>
<evidence type="ECO:0000313" key="2">
    <source>
        <dbReference type="EMBL" id="NEB11131.1"/>
    </source>
</evidence>
<name>A0A7K3PP18_9ACTN</name>
<protein>
    <submittedName>
        <fullName evidence="2">Serine/threonine protein phosphatase</fullName>
    </submittedName>
</protein>
<proteinExistence type="predicted"/>
<sequence length="87" mass="9598">TRRIARGMDLDEIVMGLCRATVPTFADAILVYLREPLPVGDERPTGPLVLRLRRTDRIPAERDTEGGFAPVPQPEPTELETVGAELC</sequence>
<evidence type="ECO:0000313" key="3">
    <source>
        <dbReference type="Proteomes" id="UP000470446"/>
    </source>
</evidence>
<comment type="caution">
    <text evidence="2">The sequence shown here is derived from an EMBL/GenBank/DDBJ whole genome shotgun (WGS) entry which is preliminary data.</text>
</comment>
<evidence type="ECO:0000256" key="1">
    <source>
        <dbReference type="SAM" id="MobiDB-lite"/>
    </source>
</evidence>